<accession>A0A318UC41</accession>
<dbReference type="PANTHER" id="PTHR43309:SF5">
    <property type="entry name" value="5-OXOPROLINASE SUBUNIT C"/>
    <property type="match status" value="1"/>
</dbReference>
<evidence type="ECO:0000259" key="4">
    <source>
        <dbReference type="SMART" id="SM00797"/>
    </source>
</evidence>
<dbReference type="InterPro" id="IPR029000">
    <property type="entry name" value="Cyclophilin-like_dom_sf"/>
</dbReference>
<dbReference type="PANTHER" id="PTHR43309">
    <property type="entry name" value="5-OXOPROLINASE SUBUNIT C"/>
    <property type="match status" value="1"/>
</dbReference>
<dbReference type="GO" id="GO:0005524">
    <property type="term" value="F:ATP binding"/>
    <property type="evidence" value="ECO:0007669"/>
    <property type="project" value="UniProtKB-KW"/>
</dbReference>
<keyword evidence="6" id="KW-1185">Reference proteome</keyword>
<gene>
    <name evidence="5" type="ORF">B0O44_104172</name>
</gene>
<keyword evidence="1" id="KW-0547">Nucleotide-binding</keyword>
<name>A0A318UC41_9SPHI</name>
<dbReference type="InterPro" id="IPR003778">
    <property type="entry name" value="CT_A_B"/>
</dbReference>
<dbReference type="GO" id="GO:0016787">
    <property type="term" value="F:hydrolase activity"/>
    <property type="evidence" value="ECO:0007669"/>
    <property type="project" value="UniProtKB-KW"/>
</dbReference>
<organism evidence="5 6">
    <name type="scientific">Pedobacter nutrimenti</name>
    <dbReference type="NCBI Taxonomy" id="1241337"/>
    <lineage>
        <taxon>Bacteria</taxon>
        <taxon>Pseudomonadati</taxon>
        <taxon>Bacteroidota</taxon>
        <taxon>Sphingobacteriia</taxon>
        <taxon>Sphingobacteriales</taxon>
        <taxon>Sphingobacteriaceae</taxon>
        <taxon>Pedobacter</taxon>
    </lineage>
</organism>
<dbReference type="Pfam" id="PF02626">
    <property type="entry name" value="CT_A_B"/>
    <property type="match status" value="1"/>
</dbReference>
<comment type="caution">
    <text evidence="5">The sequence shown here is derived from an EMBL/GenBank/DDBJ whole genome shotgun (WGS) entry which is preliminary data.</text>
</comment>
<proteinExistence type="predicted"/>
<keyword evidence="2" id="KW-0378">Hydrolase</keyword>
<sequence length="318" mass="34749">MGIRVIKPGLLSSIQDLGRYGYQKSGMAVSGAMDGLALQIGNLLLGNAKETAGLECTLLGPVLVFEKDQLIALTGGDLSAQIDGLAVPMWKPLYVHRGAVLSFGKAVKGCRTYLCVYGGFNLPEVLSSASTYLKAGIGGWKGRALKRDDLIPFKRLYTKSLKKFNWSSVPGIYPDLQSNRIRVLEGPEFKSFTRKSRSDFFEQSFSLSTQADRMGHYLDGPLLYRDQNGELLSAAVSFGTVQVPPQGKPIVLMADHQTTGGYPRIAQVITADLTCMAQMQAGHQIRFEGIGLAQAQELLVKRKQQLEELQKAITLKYG</sequence>
<dbReference type="SUPFAM" id="SSF50891">
    <property type="entry name" value="Cyclophilin-like"/>
    <property type="match status" value="1"/>
</dbReference>
<dbReference type="Gene3D" id="2.40.100.10">
    <property type="entry name" value="Cyclophilin-like"/>
    <property type="match status" value="1"/>
</dbReference>
<reference evidence="5 6" key="1">
    <citation type="submission" date="2018-06" db="EMBL/GenBank/DDBJ databases">
        <title>Genomic Encyclopedia of Archaeal and Bacterial Type Strains, Phase II (KMG-II): from individual species to whole genera.</title>
        <authorList>
            <person name="Goeker M."/>
        </authorList>
    </citation>
    <scope>NUCLEOTIDE SEQUENCE [LARGE SCALE GENOMIC DNA]</scope>
    <source>
        <strain evidence="5 6">DSM 27372</strain>
    </source>
</reference>
<dbReference type="Proteomes" id="UP000248198">
    <property type="component" value="Unassembled WGS sequence"/>
</dbReference>
<feature type="domain" description="Carboxyltransferase" evidence="4">
    <location>
        <begin position="24"/>
        <end position="305"/>
    </location>
</feature>
<evidence type="ECO:0000313" key="5">
    <source>
        <dbReference type="EMBL" id="PYF74002.1"/>
    </source>
</evidence>
<dbReference type="OrthoDB" id="9782422at2"/>
<evidence type="ECO:0000256" key="3">
    <source>
        <dbReference type="ARBA" id="ARBA00022840"/>
    </source>
</evidence>
<dbReference type="EMBL" id="QKLU01000004">
    <property type="protein sequence ID" value="PYF74002.1"/>
    <property type="molecule type" value="Genomic_DNA"/>
</dbReference>
<dbReference type="NCBIfam" id="TIGR00724">
    <property type="entry name" value="urea_amlyse_rel"/>
    <property type="match status" value="1"/>
</dbReference>
<dbReference type="AlphaFoldDB" id="A0A318UC41"/>
<evidence type="ECO:0000313" key="6">
    <source>
        <dbReference type="Proteomes" id="UP000248198"/>
    </source>
</evidence>
<dbReference type="InterPro" id="IPR052708">
    <property type="entry name" value="PxpC"/>
</dbReference>
<protein>
    <submittedName>
        <fullName evidence="5">Antagonist of KipI</fullName>
    </submittedName>
</protein>
<keyword evidence="3" id="KW-0067">ATP-binding</keyword>
<evidence type="ECO:0000256" key="2">
    <source>
        <dbReference type="ARBA" id="ARBA00022801"/>
    </source>
</evidence>
<evidence type="ECO:0000256" key="1">
    <source>
        <dbReference type="ARBA" id="ARBA00022741"/>
    </source>
</evidence>
<dbReference type="RefSeq" id="WP_110830827.1">
    <property type="nucleotide sequence ID" value="NZ_QKLU01000004.1"/>
</dbReference>
<dbReference type="SMART" id="SM00797">
    <property type="entry name" value="AHS2"/>
    <property type="match status" value="1"/>
</dbReference>